<keyword evidence="10" id="KW-1185">Reference proteome</keyword>
<dbReference type="AlphaFoldDB" id="M0AB00"/>
<comment type="catalytic activity">
    <reaction evidence="6">
        <text>L-methionyl-[protein] + [thioredoxin]-disulfide + H2O = L-methionyl-(R)-S-oxide-[protein] + [thioredoxin]-dithiol</text>
        <dbReference type="Rhea" id="RHEA:24164"/>
        <dbReference type="Rhea" id="RHEA-COMP:10698"/>
        <dbReference type="Rhea" id="RHEA-COMP:10700"/>
        <dbReference type="Rhea" id="RHEA-COMP:12313"/>
        <dbReference type="Rhea" id="RHEA-COMP:12314"/>
        <dbReference type="ChEBI" id="CHEBI:15377"/>
        <dbReference type="ChEBI" id="CHEBI:16044"/>
        <dbReference type="ChEBI" id="CHEBI:29950"/>
        <dbReference type="ChEBI" id="CHEBI:45764"/>
        <dbReference type="ChEBI" id="CHEBI:50058"/>
        <dbReference type="EC" id="1.8.4.12"/>
    </reaction>
</comment>
<accession>M0AB00</accession>
<gene>
    <name evidence="9" type="ORF">C484_04770</name>
</gene>
<dbReference type="PATRIC" id="fig|1230458.4.peg.966"/>
<evidence type="ECO:0000313" key="9">
    <source>
        <dbReference type="EMBL" id="ELY95571.1"/>
    </source>
</evidence>
<dbReference type="Gene3D" id="2.170.150.20">
    <property type="entry name" value="Peptide methionine sulfoxide reductase"/>
    <property type="match status" value="1"/>
</dbReference>
<dbReference type="Proteomes" id="UP000011648">
    <property type="component" value="Unassembled WGS sequence"/>
</dbReference>
<evidence type="ECO:0000259" key="8">
    <source>
        <dbReference type="PROSITE" id="PS51790"/>
    </source>
</evidence>
<dbReference type="PROSITE" id="PS51790">
    <property type="entry name" value="MSRB"/>
    <property type="match status" value="1"/>
</dbReference>
<dbReference type="RefSeq" id="WP_006824800.1">
    <property type="nucleotide sequence ID" value="NZ_AOIL01000013.1"/>
</dbReference>
<keyword evidence="3" id="KW-0479">Metal-binding</keyword>
<dbReference type="FunFam" id="2.170.150.20:FF:000009">
    <property type="entry name" value="Peptide-methionine (R)-S-oxide reductase"/>
    <property type="match status" value="1"/>
</dbReference>
<dbReference type="STRING" id="1230458.C484_04770"/>
<evidence type="ECO:0000313" key="10">
    <source>
        <dbReference type="Proteomes" id="UP000011648"/>
    </source>
</evidence>
<dbReference type="EC" id="1.8.4.12" evidence="2"/>
<dbReference type="GO" id="GO:0006979">
    <property type="term" value="P:response to oxidative stress"/>
    <property type="evidence" value="ECO:0007669"/>
    <property type="project" value="InterPro"/>
</dbReference>
<evidence type="ECO:0000256" key="3">
    <source>
        <dbReference type="ARBA" id="ARBA00022723"/>
    </source>
</evidence>
<organism evidence="9 10">
    <name type="scientific">Natrialba taiwanensis DSM 12281</name>
    <dbReference type="NCBI Taxonomy" id="1230458"/>
    <lineage>
        <taxon>Archaea</taxon>
        <taxon>Methanobacteriati</taxon>
        <taxon>Methanobacteriota</taxon>
        <taxon>Stenosarchaea group</taxon>
        <taxon>Halobacteria</taxon>
        <taxon>Halobacteriales</taxon>
        <taxon>Natrialbaceae</taxon>
        <taxon>Natrialba</taxon>
    </lineage>
</organism>
<dbReference type="GO" id="GO:0046872">
    <property type="term" value="F:metal ion binding"/>
    <property type="evidence" value="ECO:0007669"/>
    <property type="project" value="UniProtKB-KW"/>
</dbReference>
<dbReference type="Pfam" id="PF01641">
    <property type="entry name" value="SelR"/>
    <property type="match status" value="1"/>
</dbReference>
<dbReference type="SUPFAM" id="SSF51316">
    <property type="entry name" value="Mss4-like"/>
    <property type="match status" value="1"/>
</dbReference>
<dbReference type="GO" id="GO:0030091">
    <property type="term" value="P:protein repair"/>
    <property type="evidence" value="ECO:0007669"/>
    <property type="project" value="InterPro"/>
</dbReference>
<keyword evidence="5" id="KW-0560">Oxidoreductase</keyword>
<dbReference type="PANTHER" id="PTHR10173:SF52">
    <property type="entry name" value="METHIONINE-R-SULFOXIDE REDUCTASE B1"/>
    <property type="match status" value="1"/>
</dbReference>
<evidence type="ECO:0000256" key="4">
    <source>
        <dbReference type="ARBA" id="ARBA00022833"/>
    </source>
</evidence>
<comment type="cofactor">
    <cofactor evidence="1">
        <name>Zn(2+)</name>
        <dbReference type="ChEBI" id="CHEBI:29105"/>
    </cofactor>
</comment>
<proteinExistence type="predicted"/>
<evidence type="ECO:0000256" key="7">
    <source>
        <dbReference type="SAM" id="MobiDB-lite"/>
    </source>
</evidence>
<feature type="compositionally biased region" description="Low complexity" evidence="7">
    <location>
        <begin position="1"/>
        <end position="16"/>
    </location>
</feature>
<feature type="domain" description="MsrB" evidence="8">
    <location>
        <begin position="23"/>
        <end position="144"/>
    </location>
</feature>
<comment type="caution">
    <text evidence="9">The sequence shown here is derived from an EMBL/GenBank/DDBJ whole genome shotgun (WGS) entry which is preliminary data.</text>
</comment>
<feature type="region of interest" description="Disordered" evidence="7">
    <location>
        <begin position="1"/>
        <end position="30"/>
    </location>
</feature>
<protein>
    <recommendedName>
        <fullName evidence="2">peptide-methionine (R)-S-oxide reductase</fullName>
        <ecNumber evidence="2">1.8.4.12</ecNumber>
    </recommendedName>
</protein>
<name>M0AB00_9EURY</name>
<keyword evidence="4" id="KW-0862">Zinc</keyword>
<evidence type="ECO:0000256" key="1">
    <source>
        <dbReference type="ARBA" id="ARBA00001947"/>
    </source>
</evidence>
<dbReference type="InterPro" id="IPR002579">
    <property type="entry name" value="Met_Sox_Rdtase_MsrB_dom"/>
</dbReference>
<dbReference type="GO" id="GO:0033743">
    <property type="term" value="F:peptide-methionine (R)-S-oxide reductase activity"/>
    <property type="evidence" value="ECO:0007669"/>
    <property type="project" value="UniProtKB-EC"/>
</dbReference>
<dbReference type="OrthoDB" id="5961at2157"/>
<sequence length="150" mass="16569">MSNDSSQEQTSDSETQADVPETDAEWRAELDDEEYRILREAGTEAPFSGEYVDHKADGSYECAGCGAALFDGDTKFDSGCGWPSFYDVDDDRIETRSDDSHGMRRTEVLCANCGGHLGHVFEDGPEPTGKRYCINSVALDFEDDDTADRD</sequence>
<dbReference type="InterPro" id="IPR028427">
    <property type="entry name" value="Met_Sox_Rdtase_MsrB"/>
</dbReference>
<evidence type="ECO:0000256" key="6">
    <source>
        <dbReference type="ARBA" id="ARBA00048488"/>
    </source>
</evidence>
<dbReference type="EMBL" id="AOIL01000013">
    <property type="protein sequence ID" value="ELY95571.1"/>
    <property type="molecule type" value="Genomic_DNA"/>
</dbReference>
<dbReference type="GO" id="GO:0005737">
    <property type="term" value="C:cytoplasm"/>
    <property type="evidence" value="ECO:0007669"/>
    <property type="project" value="TreeGrafter"/>
</dbReference>
<reference evidence="9 10" key="1">
    <citation type="journal article" date="2014" name="PLoS Genet.">
        <title>Phylogenetically driven sequencing of extremely halophilic archaea reveals strategies for static and dynamic osmo-response.</title>
        <authorList>
            <person name="Becker E.A."/>
            <person name="Seitzer P.M."/>
            <person name="Tritt A."/>
            <person name="Larsen D."/>
            <person name="Krusor M."/>
            <person name="Yao A.I."/>
            <person name="Wu D."/>
            <person name="Madern D."/>
            <person name="Eisen J.A."/>
            <person name="Darling A.E."/>
            <person name="Facciotti M.T."/>
        </authorList>
    </citation>
    <scope>NUCLEOTIDE SEQUENCE [LARGE SCALE GENOMIC DNA]</scope>
    <source>
        <strain evidence="9 10">DSM 12281</strain>
    </source>
</reference>
<evidence type="ECO:0000256" key="2">
    <source>
        <dbReference type="ARBA" id="ARBA00012499"/>
    </source>
</evidence>
<dbReference type="PANTHER" id="PTHR10173">
    <property type="entry name" value="METHIONINE SULFOXIDE REDUCTASE"/>
    <property type="match status" value="1"/>
</dbReference>
<dbReference type="NCBIfam" id="TIGR00357">
    <property type="entry name" value="peptide-methionine (R)-S-oxide reductase MsrB"/>
    <property type="match status" value="1"/>
</dbReference>
<evidence type="ECO:0000256" key="5">
    <source>
        <dbReference type="ARBA" id="ARBA00023002"/>
    </source>
</evidence>
<dbReference type="InterPro" id="IPR011057">
    <property type="entry name" value="Mss4-like_sf"/>
</dbReference>